<accession>A0A1L9QPZ8</accession>
<evidence type="ECO:0000313" key="3">
    <source>
        <dbReference type="Proteomes" id="UP000183940"/>
    </source>
</evidence>
<dbReference type="PANTHER" id="PTHR47152:SF2">
    <property type="entry name" value="SLR2084 PROTEIN"/>
    <property type="match status" value="1"/>
</dbReference>
<protein>
    <recommendedName>
        <fullName evidence="1">Putative restriction endonuclease domain-containing protein</fullName>
    </recommendedName>
</protein>
<dbReference type="InterPro" id="IPR011335">
    <property type="entry name" value="Restrct_endonuc-II-like"/>
</dbReference>
<gene>
    <name evidence="2" type="ORF">BI308_15025</name>
</gene>
<dbReference type="AlphaFoldDB" id="A0A1L9QPZ8"/>
<evidence type="ECO:0000313" key="2">
    <source>
        <dbReference type="EMBL" id="OJJ24744.1"/>
    </source>
</evidence>
<dbReference type="Pfam" id="PF05685">
    <property type="entry name" value="Uma2"/>
    <property type="match status" value="1"/>
</dbReference>
<dbReference type="CDD" id="cd06260">
    <property type="entry name" value="DUF820-like"/>
    <property type="match status" value="1"/>
</dbReference>
<dbReference type="InterPro" id="IPR012296">
    <property type="entry name" value="Nuclease_put_TT1808"/>
</dbReference>
<dbReference type="STRING" id="1925591.BI308_15025"/>
<comment type="caution">
    <text evidence="2">The sequence shown here is derived from an EMBL/GenBank/DDBJ whole genome shotgun (WGS) entry which is preliminary data.</text>
</comment>
<evidence type="ECO:0000259" key="1">
    <source>
        <dbReference type="Pfam" id="PF05685"/>
    </source>
</evidence>
<feature type="domain" description="Putative restriction endonuclease" evidence="1">
    <location>
        <begin position="27"/>
        <end position="185"/>
    </location>
</feature>
<dbReference type="InterPro" id="IPR008538">
    <property type="entry name" value="Uma2"/>
</dbReference>
<organism evidence="2 3">
    <name type="scientific">Roseofilum reptotaenium AO1-A</name>
    <dbReference type="NCBI Taxonomy" id="1925591"/>
    <lineage>
        <taxon>Bacteria</taxon>
        <taxon>Bacillati</taxon>
        <taxon>Cyanobacteriota</taxon>
        <taxon>Cyanophyceae</taxon>
        <taxon>Desertifilales</taxon>
        <taxon>Desertifilaceae</taxon>
        <taxon>Roseofilum</taxon>
    </lineage>
</organism>
<reference evidence="2" key="1">
    <citation type="submission" date="2016-10" db="EMBL/GenBank/DDBJ databases">
        <title>CRISPR-Cas defence system in Roseofilum reptotaenium: evidence of a bacteriophage-cyanobacterium arms race in the coral black band disease.</title>
        <authorList>
            <person name="Buerger P."/>
            <person name="Wood-Charlson E.M."/>
            <person name="Weynberg K.D."/>
            <person name="Willis B."/>
            <person name="Van Oppen M.J."/>
        </authorList>
    </citation>
    <scope>NUCLEOTIDE SEQUENCE [LARGE SCALE GENOMIC DNA]</scope>
    <source>
        <strain evidence="2">AO1-A</strain>
    </source>
</reference>
<name>A0A1L9QPZ8_9CYAN</name>
<dbReference type="SUPFAM" id="SSF52980">
    <property type="entry name" value="Restriction endonuclease-like"/>
    <property type="match status" value="1"/>
</dbReference>
<dbReference type="Gene3D" id="3.90.1570.10">
    <property type="entry name" value="tt1808, chain A"/>
    <property type="match status" value="1"/>
</dbReference>
<dbReference type="Proteomes" id="UP000183940">
    <property type="component" value="Unassembled WGS sequence"/>
</dbReference>
<dbReference type="EMBL" id="MLAW01000026">
    <property type="protein sequence ID" value="OJJ24744.1"/>
    <property type="molecule type" value="Genomic_DNA"/>
</dbReference>
<proteinExistence type="predicted"/>
<keyword evidence="3" id="KW-1185">Reference proteome</keyword>
<dbReference type="PANTHER" id="PTHR47152">
    <property type="entry name" value="SLR2084 PROTEIN-RELATED"/>
    <property type="match status" value="1"/>
</dbReference>
<sequence length="220" mass="25300">MQIPTLAPKPQQVPPENCIILRNVSWSTYQAIIADVGEDRAWRIAYDKGVLELRMPLQQHEVPNRLIARFIDTIADELEIEVMDVGALLLEREDLSRAIEPDTCFYIQNEAVVRDKIIKLPNDPPPDLAIESDYTRSSLKKFTIYAALGVPELWRYTKETVQVYQLVEGEYQRSDKSLAFPFLPLDEIPGFIEQSKVVGQRSAVRLFRERIRVILESQST</sequence>